<evidence type="ECO:0000313" key="14">
    <source>
        <dbReference type="EMBL" id="TDD07274.1"/>
    </source>
</evidence>
<dbReference type="PIRSF" id="PIRSF000538">
    <property type="entry name" value="GlpK"/>
    <property type="match status" value="1"/>
</dbReference>
<feature type="binding site" evidence="10">
    <location>
        <position position="134"/>
    </location>
    <ligand>
        <name>glycerol</name>
        <dbReference type="ChEBI" id="CHEBI:17754"/>
    </ligand>
</feature>
<comment type="activity regulation">
    <text evidence="10">Inhibited by fructose 1,6-bisphosphate (FBP).</text>
</comment>
<dbReference type="InterPro" id="IPR043129">
    <property type="entry name" value="ATPase_NBD"/>
</dbReference>
<dbReference type="InterPro" id="IPR018485">
    <property type="entry name" value="FGGY_C"/>
</dbReference>
<dbReference type="PROSITE" id="PS00445">
    <property type="entry name" value="FGGY_KINASES_2"/>
    <property type="match status" value="1"/>
</dbReference>
<dbReference type="PANTHER" id="PTHR10196:SF69">
    <property type="entry name" value="GLYCEROL KINASE"/>
    <property type="match status" value="1"/>
</dbReference>
<keyword evidence="4 10" id="KW-0547">Nucleotide-binding</keyword>
<dbReference type="NCBIfam" id="NF000756">
    <property type="entry name" value="PRK00047.1"/>
    <property type="match status" value="1"/>
</dbReference>
<keyword evidence="7 10" id="KW-0067">ATP-binding</keyword>
<dbReference type="GO" id="GO:0006072">
    <property type="term" value="P:glycerol-3-phosphate metabolic process"/>
    <property type="evidence" value="ECO:0007669"/>
    <property type="project" value="InterPro"/>
</dbReference>
<evidence type="ECO:0000256" key="5">
    <source>
        <dbReference type="ARBA" id="ARBA00022777"/>
    </source>
</evidence>
<comment type="caution">
    <text evidence="14">The sequence shown here is derived from an EMBL/GenBank/DDBJ whole genome shotgun (WGS) entry which is preliminary data.</text>
</comment>
<comment type="similarity">
    <text evidence="2 10 11">Belongs to the FGGY kinase family.</text>
</comment>
<comment type="pathway">
    <text evidence="1 10">Polyol metabolism; glycerol degradation via glycerol kinase pathway; sn-glycerol 3-phosphate from glycerol: step 1/1.</text>
</comment>
<dbReference type="PANTHER" id="PTHR10196">
    <property type="entry name" value="SUGAR KINASE"/>
    <property type="match status" value="1"/>
</dbReference>
<comment type="caution">
    <text evidence="10">Lacks conserved residue(s) required for the propagation of feature annotation.</text>
</comment>
<feature type="binding site" evidence="10">
    <location>
        <position position="14"/>
    </location>
    <ligand>
        <name>sn-glycerol 3-phosphate</name>
        <dbReference type="ChEBI" id="CHEBI:57597"/>
    </ligand>
</feature>
<organism evidence="14 15">
    <name type="scientific">Nonomuraea deserti</name>
    <dbReference type="NCBI Taxonomy" id="1848322"/>
    <lineage>
        <taxon>Bacteria</taxon>
        <taxon>Bacillati</taxon>
        <taxon>Actinomycetota</taxon>
        <taxon>Actinomycetes</taxon>
        <taxon>Streptosporangiales</taxon>
        <taxon>Streptosporangiaceae</taxon>
        <taxon>Nonomuraea</taxon>
    </lineage>
</organism>
<feature type="domain" description="Carbohydrate kinase FGGY C-terminal" evidence="13">
    <location>
        <begin position="254"/>
        <end position="442"/>
    </location>
</feature>
<evidence type="ECO:0000259" key="13">
    <source>
        <dbReference type="Pfam" id="PF02782"/>
    </source>
</evidence>
<feature type="domain" description="Carbohydrate kinase FGGY N-terminal" evidence="12">
    <location>
        <begin position="6"/>
        <end position="243"/>
    </location>
</feature>
<dbReference type="Pfam" id="PF02782">
    <property type="entry name" value="FGGY_C"/>
    <property type="match status" value="1"/>
</dbReference>
<evidence type="ECO:0000256" key="2">
    <source>
        <dbReference type="ARBA" id="ARBA00009156"/>
    </source>
</evidence>
<keyword evidence="6 10" id="KW-0319">Glycerol metabolism</keyword>
<feature type="binding site" evidence="10">
    <location>
        <position position="134"/>
    </location>
    <ligand>
        <name>sn-glycerol 3-phosphate</name>
        <dbReference type="ChEBI" id="CHEBI:57597"/>
    </ligand>
</feature>
<feature type="binding site" evidence="10">
    <location>
        <position position="18"/>
    </location>
    <ligand>
        <name>ADP</name>
        <dbReference type="ChEBI" id="CHEBI:456216"/>
    </ligand>
</feature>
<protein>
    <recommendedName>
        <fullName evidence="10">Glycerol kinase</fullName>
        <ecNumber evidence="10">2.7.1.30</ecNumber>
    </recommendedName>
    <alternativeName>
        <fullName evidence="10">ATP:glycerol 3-phosphotransferase</fullName>
    </alternativeName>
    <alternativeName>
        <fullName evidence="10">Glycerokinase</fullName>
        <shortName evidence="10">GK</shortName>
    </alternativeName>
</protein>
<feature type="binding site" evidence="10">
    <location>
        <position position="85"/>
    </location>
    <ligand>
        <name>sn-glycerol 3-phosphate</name>
        <dbReference type="ChEBI" id="CHEBI:57597"/>
    </ligand>
</feature>
<evidence type="ECO:0000313" key="15">
    <source>
        <dbReference type="Proteomes" id="UP000295258"/>
    </source>
</evidence>
<dbReference type="EMBL" id="SMKO01000027">
    <property type="protein sequence ID" value="TDD07274.1"/>
    <property type="molecule type" value="Genomic_DNA"/>
</dbReference>
<dbReference type="GO" id="GO:0005524">
    <property type="term" value="F:ATP binding"/>
    <property type="evidence" value="ECO:0007669"/>
    <property type="project" value="UniProtKB-UniRule"/>
</dbReference>
<feature type="binding site" evidence="10">
    <location>
        <position position="302"/>
    </location>
    <ligand>
        <name>ADP</name>
        <dbReference type="ChEBI" id="CHEBI:456216"/>
    </ligand>
</feature>
<dbReference type="Pfam" id="PF00370">
    <property type="entry name" value="FGGY_N"/>
    <property type="match status" value="1"/>
</dbReference>
<dbReference type="PROSITE" id="PS00933">
    <property type="entry name" value="FGGY_KINASES_1"/>
    <property type="match status" value="1"/>
</dbReference>
<evidence type="ECO:0000256" key="6">
    <source>
        <dbReference type="ARBA" id="ARBA00022798"/>
    </source>
</evidence>
<feature type="binding site" evidence="10">
    <location>
        <position position="306"/>
    </location>
    <ligand>
        <name>ATP</name>
        <dbReference type="ChEBI" id="CHEBI:30616"/>
    </ligand>
</feature>
<dbReference type="InterPro" id="IPR018483">
    <property type="entry name" value="Carb_kinase_FGGY_CS"/>
</dbReference>
<comment type="catalytic activity">
    <reaction evidence="8 10">
        <text>glycerol + ATP = sn-glycerol 3-phosphate + ADP + H(+)</text>
        <dbReference type="Rhea" id="RHEA:21644"/>
        <dbReference type="ChEBI" id="CHEBI:15378"/>
        <dbReference type="ChEBI" id="CHEBI:17754"/>
        <dbReference type="ChEBI" id="CHEBI:30616"/>
        <dbReference type="ChEBI" id="CHEBI:57597"/>
        <dbReference type="ChEBI" id="CHEBI:456216"/>
        <dbReference type="EC" id="2.7.1.30"/>
    </reaction>
</comment>
<name>A0A4R4VWS6_9ACTN</name>
<evidence type="ECO:0000256" key="9">
    <source>
        <dbReference type="ARBA" id="ARBA00054633"/>
    </source>
</evidence>
<keyword evidence="15" id="KW-1185">Reference proteome</keyword>
<feature type="binding site" evidence="10">
    <location>
        <position position="14"/>
    </location>
    <ligand>
        <name>ATP</name>
        <dbReference type="ChEBI" id="CHEBI:30616"/>
    </ligand>
</feature>
<feature type="binding site" evidence="10">
    <location>
        <position position="237"/>
    </location>
    <ligand>
        <name>glycerol</name>
        <dbReference type="ChEBI" id="CHEBI:17754"/>
    </ligand>
</feature>
<evidence type="ECO:0000256" key="8">
    <source>
        <dbReference type="ARBA" id="ARBA00052101"/>
    </source>
</evidence>
<dbReference type="Gene3D" id="3.30.420.40">
    <property type="match status" value="2"/>
</dbReference>
<feature type="binding site" evidence="10">
    <location>
        <position position="236"/>
    </location>
    <ligand>
        <name>glycerol</name>
        <dbReference type="ChEBI" id="CHEBI:17754"/>
    </ligand>
</feature>
<accession>A0A4R4VWS6</accession>
<feature type="binding site" evidence="10">
    <location>
        <position position="84"/>
    </location>
    <ligand>
        <name>glycerol</name>
        <dbReference type="ChEBI" id="CHEBI:17754"/>
    </ligand>
</feature>
<feature type="binding site" evidence="10">
    <location>
        <position position="85"/>
    </location>
    <ligand>
        <name>glycerol</name>
        <dbReference type="ChEBI" id="CHEBI:17754"/>
    </ligand>
</feature>
<feature type="binding site" evidence="10">
    <location>
        <position position="15"/>
    </location>
    <ligand>
        <name>ATP</name>
        <dbReference type="ChEBI" id="CHEBI:30616"/>
    </ligand>
</feature>
<dbReference type="InterPro" id="IPR005999">
    <property type="entry name" value="Glycerol_kin"/>
</dbReference>
<feature type="binding site" evidence="10">
    <location>
        <position position="403"/>
    </location>
    <ligand>
        <name>ATP</name>
        <dbReference type="ChEBI" id="CHEBI:30616"/>
    </ligand>
</feature>
<evidence type="ECO:0000256" key="11">
    <source>
        <dbReference type="RuleBase" id="RU003733"/>
    </source>
</evidence>
<dbReference type="AlphaFoldDB" id="A0A4R4VWS6"/>
<gene>
    <name evidence="10 14" type="primary">glpK</name>
    <name evidence="14" type="ORF">E1292_13535</name>
</gene>
<sequence length="497" mass="53915">MPRPHYVAAIDQGTTSSRCIVFDDAGNIISVAQREHRQIFPRPGWVEHDAGEIWQAVRALLGEAVSGAGIEDAQIAALGITNQRETTVLWDRETGRPVCNAIVWQDTRTDALTRALAEHESLFKERAGLPLATYFSGPKIRWLLDEIPGLRERAERGEVLFGTMDSWLLWNLTGRHITDVTNASRTMLMNIHTLGWDDELLAAMGVPRAMLPEIRPSAEVYGRTAGGVPVASALGDQQAALFGQTCFAPGETKSTYGSGSFLLMNTGHEPVVSKHGLLTTVGYQIGSGPATYALEGAIAVTGSLVQWLRDNLGLISSAAEIETLAKTVDDNGGCYFVPAFSGLFAPHWRSDARGVIAGLTGFVNKGHLARAVLEATAWQTREVVDAMNADSGLDLTTLRADGGMTADNLLMQTLADVLAVPVIRPMVAETTALGAAYAAGLATGYWPDVESLRANWHKAAEWRPAIDEAVREREYRNWKKAVARTLGWVDQEEESRA</sequence>
<evidence type="ECO:0000256" key="7">
    <source>
        <dbReference type="ARBA" id="ARBA00022840"/>
    </source>
</evidence>
<dbReference type="CDD" id="cd07769">
    <property type="entry name" value="ASKHA_NBD_FGGY_GK"/>
    <property type="match status" value="1"/>
</dbReference>
<evidence type="ECO:0000256" key="10">
    <source>
        <dbReference type="HAMAP-Rule" id="MF_00186"/>
    </source>
</evidence>
<feature type="binding site" evidence="10">
    <location>
        <position position="16"/>
    </location>
    <ligand>
        <name>ATP</name>
        <dbReference type="ChEBI" id="CHEBI:30616"/>
    </ligand>
</feature>
<feature type="binding site" evidence="10">
    <location>
        <position position="14"/>
    </location>
    <ligand>
        <name>ADP</name>
        <dbReference type="ChEBI" id="CHEBI:456216"/>
    </ligand>
</feature>
<dbReference type="FunFam" id="3.30.420.40:FF:000008">
    <property type="entry name" value="Glycerol kinase"/>
    <property type="match status" value="1"/>
</dbReference>
<evidence type="ECO:0000256" key="4">
    <source>
        <dbReference type="ARBA" id="ARBA00022741"/>
    </source>
</evidence>
<evidence type="ECO:0000256" key="3">
    <source>
        <dbReference type="ARBA" id="ARBA00022679"/>
    </source>
</evidence>
<feature type="binding site" evidence="10">
    <location>
        <position position="302"/>
    </location>
    <ligand>
        <name>ATP</name>
        <dbReference type="ChEBI" id="CHEBI:30616"/>
    </ligand>
</feature>
<reference evidence="14 15" key="1">
    <citation type="submission" date="2019-03" db="EMBL/GenBank/DDBJ databases">
        <title>Draft genome sequences of novel Actinobacteria.</title>
        <authorList>
            <person name="Sahin N."/>
            <person name="Ay H."/>
            <person name="Saygin H."/>
        </authorList>
    </citation>
    <scope>NUCLEOTIDE SEQUENCE [LARGE SCALE GENOMIC DNA]</scope>
    <source>
        <strain evidence="14 15">KC310</strain>
    </source>
</reference>
<feature type="binding site" evidence="10">
    <location>
        <position position="403"/>
    </location>
    <ligand>
        <name>ADP</name>
        <dbReference type="ChEBI" id="CHEBI:456216"/>
    </ligand>
</feature>
<keyword evidence="5 10" id="KW-0418">Kinase</keyword>
<dbReference type="GO" id="GO:0004370">
    <property type="term" value="F:glycerol kinase activity"/>
    <property type="evidence" value="ECO:0007669"/>
    <property type="project" value="UniProtKB-UniRule"/>
</dbReference>
<dbReference type="UniPathway" id="UPA00618">
    <property type="reaction ID" value="UER00672"/>
</dbReference>
<evidence type="ECO:0000259" key="12">
    <source>
        <dbReference type="Pfam" id="PF00370"/>
    </source>
</evidence>
<dbReference type="GO" id="GO:0005829">
    <property type="term" value="C:cytosol"/>
    <property type="evidence" value="ECO:0007669"/>
    <property type="project" value="UniProtKB-ARBA"/>
</dbReference>
<feature type="binding site" evidence="10">
    <location>
        <position position="236"/>
    </location>
    <ligand>
        <name>sn-glycerol 3-phosphate</name>
        <dbReference type="ChEBI" id="CHEBI:57597"/>
    </ligand>
</feature>
<feature type="binding site" evidence="10">
    <location>
        <position position="84"/>
    </location>
    <ligand>
        <name>sn-glycerol 3-phosphate</name>
        <dbReference type="ChEBI" id="CHEBI:57597"/>
    </ligand>
</feature>
<dbReference type="HAMAP" id="MF_00186">
    <property type="entry name" value="Glycerol_kin"/>
    <property type="match status" value="1"/>
</dbReference>
<evidence type="ECO:0000256" key="1">
    <source>
        <dbReference type="ARBA" id="ARBA00005190"/>
    </source>
</evidence>
<dbReference type="InterPro" id="IPR000577">
    <property type="entry name" value="Carb_kinase_FGGY"/>
</dbReference>
<dbReference type="EC" id="2.7.1.30" evidence="10"/>
<proteinExistence type="inferred from homology"/>
<dbReference type="InterPro" id="IPR018484">
    <property type="entry name" value="FGGY_N"/>
</dbReference>
<dbReference type="RefSeq" id="WP_132595492.1">
    <property type="nucleotide sequence ID" value="NZ_SMKO01000027.1"/>
</dbReference>
<keyword evidence="3 10" id="KW-0808">Transferase</keyword>
<dbReference type="FunFam" id="3.30.420.40:FF:000007">
    <property type="entry name" value="Glycerol kinase"/>
    <property type="match status" value="1"/>
</dbReference>
<dbReference type="GO" id="GO:0019563">
    <property type="term" value="P:glycerol catabolic process"/>
    <property type="evidence" value="ECO:0007669"/>
    <property type="project" value="UniProtKB-UniRule"/>
</dbReference>
<dbReference type="Proteomes" id="UP000295258">
    <property type="component" value="Unassembled WGS sequence"/>
</dbReference>
<dbReference type="SUPFAM" id="SSF53067">
    <property type="entry name" value="Actin-like ATPase domain"/>
    <property type="match status" value="2"/>
</dbReference>
<comment type="function">
    <text evidence="9 10">Key enzyme in the regulation of glycerol uptake and metabolism. Catalyzes the phosphorylation of glycerol to yield sn-glycerol 3-phosphate.</text>
</comment>
<dbReference type="NCBIfam" id="TIGR01311">
    <property type="entry name" value="glycerol_kin"/>
    <property type="match status" value="1"/>
</dbReference>